<keyword evidence="2" id="KW-0812">Transmembrane</keyword>
<feature type="compositionally biased region" description="Basic and acidic residues" evidence="1">
    <location>
        <begin position="1"/>
        <end position="16"/>
    </location>
</feature>
<feature type="region of interest" description="Disordered" evidence="1">
    <location>
        <begin position="1"/>
        <end position="158"/>
    </location>
</feature>
<dbReference type="Proteomes" id="UP001215216">
    <property type="component" value="Chromosome"/>
</dbReference>
<feature type="compositionally biased region" description="Basic and acidic residues" evidence="1">
    <location>
        <begin position="64"/>
        <end position="86"/>
    </location>
</feature>
<evidence type="ECO:0000313" key="3">
    <source>
        <dbReference type="EMBL" id="WFM83991.1"/>
    </source>
</evidence>
<sequence>MSDEPRLTRRMLKEQGKLTTRPADAVPLTETAELRLGRMSRKEIRMREREEARTAALEAQRAVEQAREAKKAEEAPEPSTTEHEMNVSDTVAQVEDENLADEASAEPVTEESSAVVNDASSQIAADNMPNESPERKSVFDRFEKKQEEDDDIDDDAPSLRQRLTAMTSRDSVSIGAEEEPGVFKTASHSDTIDQDVHATEKVAAVRADSDYVDFEDEEDDEPSTFRSILGWILIIVIGVLVGYLVGTWVNQTFFSAGTYEPAASALLL</sequence>
<keyword evidence="4" id="KW-1185">Reference proteome</keyword>
<feature type="compositionally biased region" description="Polar residues" evidence="1">
    <location>
        <begin position="110"/>
        <end position="124"/>
    </location>
</feature>
<feature type="compositionally biased region" description="Basic and acidic residues" evidence="1">
    <location>
        <begin position="132"/>
        <end position="147"/>
    </location>
</feature>
<gene>
    <name evidence="3" type="ORF">P7079_03180</name>
</gene>
<feature type="compositionally biased region" description="Low complexity" evidence="1">
    <location>
        <begin position="54"/>
        <end position="63"/>
    </location>
</feature>
<dbReference type="RefSeq" id="WP_278013386.1">
    <property type="nucleotide sequence ID" value="NZ_CP121208.1"/>
</dbReference>
<keyword evidence="2" id="KW-0472">Membrane</keyword>
<organism evidence="3 4">
    <name type="scientific">Arcanobacterium canis</name>
    <dbReference type="NCBI Taxonomy" id="999183"/>
    <lineage>
        <taxon>Bacteria</taxon>
        <taxon>Bacillati</taxon>
        <taxon>Actinomycetota</taxon>
        <taxon>Actinomycetes</taxon>
        <taxon>Actinomycetales</taxon>
        <taxon>Actinomycetaceae</taxon>
        <taxon>Arcanobacterium</taxon>
    </lineage>
</organism>
<dbReference type="EMBL" id="CP121208">
    <property type="protein sequence ID" value="WFM83991.1"/>
    <property type="molecule type" value="Genomic_DNA"/>
</dbReference>
<evidence type="ECO:0000256" key="1">
    <source>
        <dbReference type="SAM" id="MobiDB-lite"/>
    </source>
</evidence>
<feature type="compositionally biased region" description="Acidic residues" evidence="1">
    <location>
        <begin position="94"/>
        <end position="104"/>
    </location>
</feature>
<protein>
    <submittedName>
        <fullName evidence="3">Uncharacterized protein</fullName>
    </submittedName>
</protein>
<proteinExistence type="predicted"/>
<accession>A0ABY8FZN5</accession>
<keyword evidence="2" id="KW-1133">Transmembrane helix</keyword>
<evidence type="ECO:0000313" key="4">
    <source>
        <dbReference type="Proteomes" id="UP001215216"/>
    </source>
</evidence>
<evidence type="ECO:0000256" key="2">
    <source>
        <dbReference type="SAM" id="Phobius"/>
    </source>
</evidence>
<reference evidence="3 4" key="1">
    <citation type="submission" date="2023-03" db="EMBL/GenBank/DDBJ databases">
        <title>Complete genome of Arcanobacterium canis strain DSM 25104 isolated in 2010 from a canine otitis externa in Germany.</title>
        <authorList>
            <person name="Borowiak M."/>
            <person name="Kreitlow A."/>
            <person name="Malorny B."/>
            <person name="Laemmler C."/>
            <person name="Prenger-Berninghoff E."/>
            <person name="Ploetz M."/>
            <person name="Abdulmawjood A."/>
        </authorList>
    </citation>
    <scope>NUCLEOTIDE SEQUENCE [LARGE SCALE GENOMIC DNA]</scope>
    <source>
        <strain evidence="3 4">DSM 25104</strain>
    </source>
</reference>
<name>A0ABY8FZN5_9ACTO</name>
<feature type="transmembrane region" description="Helical" evidence="2">
    <location>
        <begin position="228"/>
        <end position="249"/>
    </location>
</feature>
<feature type="compositionally biased region" description="Basic and acidic residues" evidence="1">
    <location>
        <begin position="32"/>
        <end position="53"/>
    </location>
</feature>